<evidence type="ECO:0000313" key="4">
    <source>
        <dbReference type="Proteomes" id="UP000232149"/>
    </source>
</evidence>
<dbReference type="Proteomes" id="UP000232188">
    <property type="component" value="Unassembled WGS sequence"/>
</dbReference>
<comment type="caution">
    <text evidence="2">The sequence shown here is derived from an EMBL/GenBank/DDBJ whole genome shotgun (WGS) entry which is preliminary data.</text>
</comment>
<feature type="transmembrane region" description="Helical" evidence="1">
    <location>
        <begin position="12"/>
        <end position="29"/>
    </location>
</feature>
<organism evidence="2 5">
    <name type="scientific">Leptospira adleri</name>
    <dbReference type="NCBI Taxonomy" id="2023186"/>
    <lineage>
        <taxon>Bacteria</taxon>
        <taxon>Pseudomonadati</taxon>
        <taxon>Spirochaetota</taxon>
        <taxon>Spirochaetia</taxon>
        <taxon>Leptospirales</taxon>
        <taxon>Leptospiraceae</taxon>
        <taxon>Leptospira</taxon>
    </lineage>
</organism>
<feature type="transmembrane region" description="Helical" evidence="1">
    <location>
        <begin position="102"/>
        <end position="123"/>
    </location>
</feature>
<evidence type="ECO:0000313" key="2">
    <source>
        <dbReference type="EMBL" id="PJZ52151.1"/>
    </source>
</evidence>
<protein>
    <submittedName>
        <fullName evidence="2">Uncharacterized protein</fullName>
    </submittedName>
</protein>
<evidence type="ECO:0000256" key="1">
    <source>
        <dbReference type="SAM" id="Phobius"/>
    </source>
</evidence>
<dbReference type="EMBL" id="NPDU01000120">
    <property type="protein sequence ID" value="PJZ59534.1"/>
    <property type="molecule type" value="Genomic_DNA"/>
</dbReference>
<dbReference type="RefSeq" id="WP_100786741.1">
    <property type="nucleotide sequence ID" value="NZ_NPDU01000120.1"/>
</dbReference>
<proteinExistence type="predicted"/>
<accession>A0A2M9YKS0</accession>
<name>A0A2M9YKS0_9LEPT</name>
<feature type="transmembrane region" description="Helical" evidence="1">
    <location>
        <begin position="77"/>
        <end position="96"/>
    </location>
</feature>
<evidence type="ECO:0000313" key="5">
    <source>
        <dbReference type="Proteomes" id="UP000232188"/>
    </source>
</evidence>
<dbReference type="EMBL" id="NPDV01000015">
    <property type="protein sequence ID" value="PJZ52151.1"/>
    <property type="molecule type" value="Genomic_DNA"/>
</dbReference>
<keyword evidence="1" id="KW-1133">Transmembrane helix</keyword>
<gene>
    <name evidence="3" type="ORF">CH376_23180</name>
    <name evidence="2" type="ORF">CH380_15880</name>
</gene>
<dbReference type="AlphaFoldDB" id="A0A2M9YKS0"/>
<reference evidence="4 5" key="1">
    <citation type="submission" date="2017-07" db="EMBL/GenBank/DDBJ databases">
        <title>Leptospira spp. isolated from tropical soils.</title>
        <authorList>
            <person name="Thibeaux R."/>
            <person name="Iraola G."/>
            <person name="Ferres I."/>
            <person name="Bierque E."/>
            <person name="Girault D."/>
            <person name="Soupe-Gilbert M.-E."/>
            <person name="Picardeau M."/>
            <person name="Goarant C."/>
        </authorList>
    </citation>
    <scope>NUCLEOTIDE SEQUENCE [LARGE SCALE GENOMIC DNA]</scope>
    <source>
        <strain evidence="2 5">FH2-B-C1</strain>
        <strain evidence="3 4">FH2-B-D1</strain>
    </source>
</reference>
<keyword evidence="1" id="KW-0812">Transmembrane</keyword>
<keyword evidence="1" id="KW-0472">Membrane</keyword>
<dbReference type="Proteomes" id="UP000232149">
    <property type="component" value="Unassembled WGS sequence"/>
</dbReference>
<sequence length="241" mass="28050">MEFSSDYDLVLFALLVISFFVGLVTILFAKNESVNRGILLSTSSFGDKGLRIPFDLLESLGLVSEKEKFRTTYKKKIVKIGVILLSESFLLFYKNFGITNDLSISLIKLVVFASIVIGFWVVVNEYRSNSYHISKGALRIPDWRIIESVLELLKKEKVIIDDWNSFVDYFPFFAYLLPIENLETDDTYHFTMNFENLYWINGFDQEVLFRLIDIVKKSNGSFLRIPFPVRKKSKSKRSKRK</sequence>
<keyword evidence="4" id="KW-1185">Reference proteome</keyword>
<evidence type="ECO:0000313" key="3">
    <source>
        <dbReference type="EMBL" id="PJZ59534.1"/>
    </source>
</evidence>